<evidence type="ECO:0000313" key="17">
    <source>
        <dbReference type="Proteomes" id="UP001197492"/>
    </source>
</evidence>
<evidence type="ECO:0000256" key="5">
    <source>
        <dbReference type="ARBA" id="ARBA00022605"/>
    </source>
</evidence>
<reference evidence="14 17" key="1">
    <citation type="submission" date="2021-06" db="EMBL/GenBank/DDBJ databases">
        <title>Collection of gut derived symbiotic bacterial strains cultured from healthy donors.</title>
        <authorList>
            <person name="Lin H."/>
            <person name="Littmann E."/>
            <person name="Pamer E.G."/>
        </authorList>
    </citation>
    <scope>NUCLEOTIDE SEQUENCE</scope>
    <source>
        <strain evidence="15 17">MSK.21.70</strain>
        <strain evidence="14">MSK.21.82</strain>
    </source>
</reference>
<dbReference type="EC" id="3.5.1.2" evidence="12"/>
<organism evidence="14 16">
    <name type="scientific">Catenibacterium mitsuokai</name>
    <dbReference type="NCBI Taxonomy" id="100886"/>
    <lineage>
        <taxon>Bacteria</taxon>
        <taxon>Bacillati</taxon>
        <taxon>Bacillota</taxon>
        <taxon>Erysipelotrichia</taxon>
        <taxon>Erysipelotrichales</taxon>
        <taxon>Coprobacillaceae</taxon>
        <taxon>Catenibacterium</taxon>
    </lineage>
</organism>
<dbReference type="RefSeq" id="WP_217748323.1">
    <property type="nucleotide sequence ID" value="NZ_JAHOEB010000114.1"/>
</dbReference>
<keyword evidence="17" id="KW-1185">Reference proteome</keyword>
<keyword evidence="7 12" id="KW-0315">Glutamine amidotransferase</keyword>
<dbReference type="FunFam" id="3.40.50.880:FF:000009">
    <property type="entry name" value="Imidazole glycerol phosphate synthase subunit HisH"/>
    <property type="match status" value="1"/>
</dbReference>
<evidence type="ECO:0000256" key="6">
    <source>
        <dbReference type="ARBA" id="ARBA00022801"/>
    </source>
</evidence>
<comment type="subcellular location">
    <subcellularLocation>
        <location evidence="1 12">Cytoplasm</location>
    </subcellularLocation>
</comment>
<dbReference type="Proteomes" id="UP001197492">
    <property type="component" value="Unassembled WGS sequence"/>
</dbReference>
<name>A0AAW4MXL2_9FIRM</name>
<dbReference type="Proteomes" id="UP001196408">
    <property type="component" value="Unassembled WGS sequence"/>
</dbReference>
<sequence>MIAIIDYHVGNLGSVTNACKRQGMDVVVTNDPEVIRQADGIILPGVGAFPAAMSNLEACHLVPVLNEVKDKGTPILGICIGMQLLFEEGSENGHTKGLGFLKGSVDKMEVDAKLPHMGWNQLVIKQSHPLLKYVEEGDYVYFVHSYSAHCPEDQIGAYVNYGGKKITAFVYKDNVMGTQFHPEKSGEIGKKILRAFKELVSC</sequence>
<comment type="catalytic activity">
    <reaction evidence="11 12">
        <text>L-glutamine + H2O = L-glutamate + NH4(+)</text>
        <dbReference type="Rhea" id="RHEA:15889"/>
        <dbReference type="ChEBI" id="CHEBI:15377"/>
        <dbReference type="ChEBI" id="CHEBI:28938"/>
        <dbReference type="ChEBI" id="CHEBI:29985"/>
        <dbReference type="ChEBI" id="CHEBI:58359"/>
        <dbReference type="EC" id="3.5.1.2"/>
    </reaction>
</comment>
<evidence type="ECO:0000313" key="14">
    <source>
        <dbReference type="EMBL" id="MBV3383684.1"/>
    </source>
</evidence>
<evidence type="ECO:0000259" key="13">
    <source>
        <dbReference type="Pfam" id="PF00117"/>
    </source>
</evidence>
<evidence type="ECO:0000256" key="4">
    <source>
        <dbReference type="ARBA" id="ARBA00022490"/>
    </source>
</evidence>
<evidence type="ECO:0000313" key="15">
    <source>
        <dbReference type="EMBL" id="MBV3393730.1"/>
    </source>
</evidence>
<evidence type="ECO:0000256" key="12">
    <source>
        <dbReference type="HAMAP-Rule" id="MF_00278"/>
    </source>
</evidence>
<comment type="subunit">
    <text evidence="3 12">Heterodimer of HisH and HisF.</text>
</comment>
<evidence type="ECO:0000256" key="7">
    <source>
        <dbReference type="ARBA" id="ARBA00022962"/>
    </source>
</evidence>
<comment type="pathway">
    <text evidence="2 12">Amino-acid biosynthesis; L-histidine biosynthesis; L-histidine from 5-phospho-alpha-D-ribose 1-diphosphate: step 5/9.</text>
</comment>
<proteinExistence type="inferred from homology"/>
<gene>
    <name evidence="12 14" type="primary">hisH</name>
    <name evidence="14" type="ORF">KSV97_10785</name>
    <name evidence="15" type="ORF">KSW06_10860</name>
</gene>
<dbReference type="GO" id="GO:0004359">
    <property type="term" value="F:glutaminase activity"/>
    <property type="evidence" value="ECO:0007669"/>
    <property type="project" value="UniProtKB-EC"/>
</dbReference>
<evidence type="ECO:0000256" key="11">
    <source>
        <dbReference type="ARBA" id="ARBA00049534"/>
    </source>
</evidence>
<feature type="active site" evidence="12">
    <location>
        <position position="181"/>
    </location>
</feature>
<dbReference type="EC" id="4.3.2.10" evidence="12"/>
<feature type="domain" description="Glutamine amidotransferase" evidence="13">
    <location>
        <begin position="4"/>
        <end position="196"/>
    </location>
</feature>
<evidence type="ECO:0000256" key="2">
    <source>
        <dbReference type="ARBA" id="ARBA00005091"/>
    </source>
</evidence>
<keyword evidence="8 12" id="KW-0368">Histidine biosynthesis</keyword>
<protein>
    <recommendedName>
        <fullName evidence="12">Imidazole glycerol phosphate synthase subunit HisH</fullName>
        <ecNumber evidence="12">4.3.2.10</ecNumber>
    </recommendedName>
    <alternativeName>
        <fullName evidence="12">IGP synthase glutaminase subunit</fullName>
        <ecNumber evidence="12">3.5.1.2</ecNumber>
    </alternativeName>
    <alternativeName>
        <fullName evidence="12">IGP synthase subunit HisH</fullName>
    </alternativeName>
    <alternativeName>
        <fullName evidence="12">ImGP synthase subunit HisH</fullName>
        <shortName evidence="12">IGPS subunit HisH</shortName>
    </alternativeName>
</protein>
<evidence type="ECO:0000256" key="9">
    <source>
        <dbReference type="ARBA" id="ARBA00023239"/>
    </source>
</evidence>
<accession>A0AAW4MXL2</accession>
<dbReference type="HAMAP" id="MF_00278">
    <property type="entry name" value="HisH"/>
    <property type="match status" value="1"/>
</dbReference>
<evidence type="ECO:0000256" key="1">
    <source>
        <dbReference type="ARBA" id="ARBA00004496"/>
    </source>
</evidence>
<dbReference type="PANTHER" id="PTHR42701:SF1">
    <property type="entry name" value="IMIDAZOLE GLYCEROL PHOSPHATE SYNTHASE SUBUNIT HISH"/>
    <property type="match status" value="1"/>
</dbReference>
<evidence type="ECO:0000256" key="8">
    <source>
        <dbReference type="ARBA" id="ARBA00023102"/>
    </source>
</evidence>
<dbReference type="EMBL" id="JAHOEL010000115">
    <property type="protein sequence ID" value="MBV3393730.1"/>
    <property type="molecule type" value="Genomic_DNA"/>
</dbReference>
<dbReference type="GO" id="GO:0005737">
    <property type="term" value="C:cytoplasm"/>
    <property type="evidence" value="ECO:0007669"/>
    <property type="project" value="UniProtKB-SubCell"/>
</dbReference>
<keyword evidence="4 12" id="KW-0963">Cytoplasm</keyword>
<dbReference type="CDD" id="cd01748">
    <property type="entry name" value="GATase1_IGP_Synthase"/>
    <property type="match status" value="1"/>
</dbReference>
<dbReference type="InterPro" id="IPR010139">
    <property type="entry name" value="Imidazole-glycPsynth_HisH"/>
</dbReference>
<dbReference type="InterPro" id="IPR017926">
    <property type="entry name" value="GATASE"/>
</dbReference>
<comment type="catalytic activity">
    <reaction evidence="10 12">
        <text>5-[(5-phospho-1-deoxy-D-ribulos-1-ylimino)methylamino]-1-(5-phospho-beta-D-ribosyl)imidazole-4-carboxamide + L-glutamine = D-erythro-1-(imidazol-4-yl)glycerol 3-phosphate + 5-amino-1-(5-phospho-beta-D-ribosyl)imidazole-4-carboxamide + L-glutamate + H(+)</text>
        <dbReference type="Rhea" id="RHEA:24793"/>
        <dbReference type="ChEBI" id="CHEBI:15378"/>
        <dbReference type="ChEBI" id="CHEBI:29985"/>
        <dbReference type="ChEBI" id="CHEBI:58278"/>
        <dbReference type="ChEBI" id="CHEBI:58359"/>
        <dbReference type="ChEBI" id="CHEBI:58475"/>
        <dbReference type="ChEBI" id="CHEBI:58525"/>
        <dbReference type="EC" id="4.3.2.10"/>
    </reaction>
</comment>
<evidence type="ECO:0000256" key="3">
    <source>
        <dbReference type="ARBA" id="ARBA00011152"/>
    </source>
</evidence>
<dbReference type="GO" id="GO:0016829">
    <property type="term" value="F:lyase activity"/>
    <property type="evidence" value="ECO:0007669"/>
    <property type="project" value="UniProtKB-KW"/>
</dbReference>
<dbReference type="PIRSF" id="PIRSF000495">
    <property type="entry name" value="Amidotransf_hisH"/>
    <property type="match status" value="1"/>
</dbReference>
<feature type="active site" description="Nucleophile" evidence="12">
    <location>
        <position position="79"/>
    </location>
</feature>
<dbReference type="GeneID" id="301323851"/>
<dbReference type="Pfam" id="PF00117">
    <property type="entry name" value="GATase"/>
    <property type="match status" value="1"/>
</dbReference>
<dbReference type="PROSITE" id="PS51273">
    <property type="entry name" value="GATASE_TYPE_1"/>
    <property type="match status" value="1"/>
</dbReference>
<comment type="function">
    <text evidence="12">IGPS catalyzes the conversion of PRFAR and glutamine to IGP, AICAR and glutamate. The HisH subunit catalyzes the hydrolysis of glutamine to glutamate and ammonia as part of the synthesis of IGP and AICAR. The resulting ammonia molecule is channeled to the active site of HisF.</text>
</comment>
<evidence type="ECO:0000256" key="10">
    <source>
        <dbReference type="ARBA" id="ARBA00047838"/>
    </source>
</evidence>
<evidence type="ECO:0000313" key="16">
    <source>
        <dbReference type="Proteomes" id="UP001196408"/>
    </source>
</evidence>
<keyword evidence="5 12" id="KW-0028">Amino-acid biosynthesis</keyword>
<keyword evidence="9 12" id="KW-0456">Lyase</keyword>
<feature type="active site" evidence="12">
    <location>
        <position position="183"/>
    </location>
</feature>
<dbReference type="GO" id="GO:0000107">
    <property type="term" value="F:imidazoleglycerol-phosphate synthase activity"/>
    <property type="evidence" value="ECO:0007669"/>
    <property type="project" value="UniProtKB-UniRule"/>
</dbReference>
<comment type="caution">
    <text evidence="14">The sequence shown here is derived from an EMBL/GenBank/DDBJ whole genome shotgun (WGS) entry which is preliminary data.</text>
</comment>
<dbReference type="PANTHER" id="PTHR42701">
    <property type="entry name" value="IMIDAZOLE GLYCEROL PHOSPHATE SYNTHASE SUBUNIT HISH"/>
    <property type="match status" value="1"/>
</dbReference>
<dbReference type="AlphaFoldDB" id="A0AAW4MXL2"/>
<dbReference type="GO" id="GO:0000105">
    <property type="term" value="P:L-histidine biosynthetic process"/>
    <property type="evidence" value="ECO:0007669"/>
    <property type="project" value="UniProtKB-UniRule"/>
</dbReference>
<dbReference type="NCBIfam" id="TIGR01855">
    <property type="entry name" value="IMP_synth_hisH"/>
    <property type="match status" value="1"/>
</dbReference>
<keyword evidence="6 12" id="KW-0378">Hydrolase</keyword>
<dbReference type="EMBL" id="JAHOEF010000111">
    <property type="protein sequence ID" value="MBV3383684.1"/>
    <property type="molecule type" value="Genomic_DNA"/>
</dbReference>